<organism evidence="3 4">
    <name type="scientific">Oceanibaculum indicum</name>
    <dbReference type="NCBI Taxonomy" id="526216"/>
    <lineage>
        <taxon>Bacteria</taxon>
        <taxon>Pseudomonadati</taxon>
        <taxon>Pseudomonadota</taxon>
        <taxon>Alphaproteobacteria</taxon>
        <taxon>Rhodospirillales</taxon>
        <taxon>Oceanibaculaceae</taxon>
        <taxon>Oceanibaculum</taxon>
    </lineage>
</organism>
<name>A0A420WC78_9PROT</name>
<proteinExistence type="predicted"/>
<keyword evidence="2" id="KW-0472">Membrane</keyword>
<gene>
    <name evidence="3" type="ORF">BCL74_3121</name>
</gene>
<feature type="transmembrane region" description="Helical" evidence="2">
    <location>
        <begin position="30"/>
        <end position="51"/>
    </location>
</feature>
<dbReference type="EMBL" id="RBIG01000003">
    <property type="protein sequence ID" value="RKQ68639.1"/>
    <property type="molecule type" value="Genomic_DNA"/>
</dbReference>
<evidence type="ECO:0000256" key="2">
    <source>
        <dbReference type="SAM" id="Phobius"/>
    </source>
</evidence>
<dbReference type="InterPro" id="IPR007313">
    <property type="entry name" value="FxsA"/>
</dbReference>
<feature type="transmembrane region" description="Helical" evidence="2">
    <location>
        <begin position="72"/>
        <end position="91"/>
    </location>
</feature>
<dbReference type="AlphaFoldDB" id="A0A420WC78"/>
<dbReference type="Pfam" id="PF04186">
    <property type="entry name" value="FxsA"/>
    <property type="match status" value="1"/>
</dbReference>
<protein>
    <submittedName>
        <fullName evidence="3">UPF0716 protein FxsA</fullName>
    </submittedName>
</protein>
<keyword evidence="2" id="KW-1133">Transmembrane helix</keyword>
<evidence type="ECO:0000313" key="4">
    <source>
        <dbReference type="Proteomes" id="UP000277424"/>
    </source>
</evidence>
<dbReference type="Proteomes" id="UP000277424">
    <property type="component" value="Unassembled WGS sequence"/>
</dbReference>
<dbReference type="NCBIfam" id="NF008528">
    <property type="entry name" value="PRK11463.1-2"/>
    <property type="match status" value="1"/>
</dbReference>
<sequence>MPLLILALLIGIPLVEIALFIEIGEEIGVWPTIGLCIATALAGSLMLRVQGLSTLTRARAAMARDEMPVREMLDGIGLAIAGAMLLTPGFATDTVGLLLFIPAIRRGIGRWLWRSLVKSGRFHVVGTPFPGGPRRGGPIIDGDYRDITETEGGQPGNPDSPWRQLPDANAPDTPSDKTDKQP</sequence>
<accession>A0A420WC78</accession>
<dbReference type="PANTHER" id="PTHR35335:SF1">
    <property type="entry name" value="UPF0716 PROTEIN FXSA"/>
    <property type="match status" value="1"/>
</dbReference>
<dbReference type="OrthoDB" id="9792788at2"/>
<dbReference type="GO" id="GO:0016020">
    <property type="term" value="C:membrane"/>
    <property type="evidence" value="ECO:0007669"/>
    <property type="project" value="InterPro"/>
</dbReference>
<evidence type="ECO:0000256" key="1">
    <source>
        <dbReference type="SAM" id="MobiDB-lite"/>
    </source>
</evidence>
<keyword evidence="2" id="KW-0812">Transmembrane</keyword>
<evidence type="ECO:0000313" key="3">
    <source>
        <dbReference type="EMBL" id="RKQ68639.1"/>
    </source>
</evidence>
<reference evidence="3 4" key="1">
    <citation type="submission" date="2018-10" db="EMBL/GenBank/DDBJ databases">
        <title>Comparative analysis of microorganisms from saline springs in Andes Mountain Range, Colombia.</title>
        <authorList>
            <person name="Rubin E."/>
        </authorList>
    </citation>
    <scope>NUCLEOTIDE SEQUENCE [LARGE SCALE GENOMIC DNA]</scope>
    <source>
        <strain evidence="3 4">USBA 36</strain>
    </source>
</reference>
<dbReference type="PANTHER" id="PTHR35335">
    <property type="entry name" value="UPF0716 PROTEIN FXSA"/>
    <property type="match status" value="1"/>
</dbReference>
<comment type="caution">
    <text evidence="3">The sequence shown here is derived from an EMBL/GenBank/DDBJ whole genome shotgun (WGS) entry which is preliminary data.</text>
</comment>
<feature type="region of interest" description="Disordered" evidence="1">
    <location>
        <begin position="127"/>
        <end position="182"/>
    </location>
</feature>
<dbReference type="RefSeq" id="WP_121221364.1">
    <property type="nucleotide sequence ID" value="NZ_RBIG01000003.1"/>
</dbReference>